<name>A0ACB9EX49_9ASTR</name>
<gene>
    <name evidence="1" type="ORF">L1987_53886</name>
</gene>
<accession>A0ACB9EX49</accession>
<reference evidence="2" key="1">
    <citation type="journal article" date="2022" name="Mol. Ecol. Resour.">
        <title>The genomes of chicory, endive, great burdock and yacon provide insights into Asteraceae palaeo-polyploidization history and plant inulin production.</title>
        <authorList>
            <person name="Fan W."/>
            <person name="Wang S."/>
            <person name="Wang H."/>
            <person name="Wang A."/>
            <person name="Jiang F."/>
            <person name="Liu H."/>
            <person name="Zhao H."/>
            <person name="Xu D."/>
            <person name="Zhang Y."/>
        </authorList>
    </citation>
    <scope>NUCLEOTIDE SEQUENCE [LARGE SCALE GENOMIC DNA]</scope>
    <source>
        <strain evidence="2">cv. Yunnan</strain>
    </source>
</reference>
<evidence type="ECO:0000313" key="1">
    <source>
        <dbReference type="EMBL" id="KAI3763427.1"/>
    </source>
</evidence>
<protein>
    <submittedName>
        <fullName evidence="1">Uncharacterized protein</fullName>
    </submittedName>
</protein>
<sequence>MQSDKKLLKKKERENRKRKRDEFASKYPFVNESLVLDAEKDGMIEYMMLDAEKDVQELERLEEVFNQSQVDHANEHFLLQDKLASLVDKGTKRYQKYSALPTN</sequence>
<dbReference type="EMBL" id="CM042034">
    <property type="protein sequence ID" value="KAI3763427.1"/>
    <property type="molecule type" value="Genomic_DNA"/>
</dbReference>
<proteinExistence type="predicted"/>
<comment type="caution">
    <text evidence="1">The sequence shown here is derived from an EMBL/GenBank/DDBJ whole genome shotgun (WGS) entry which is preliminary data.</text>
</comment>
<reference evidence="1 2" key="2">
    <citation type="journal article" date="2022" name="Mol. Ecol. Resour.">
        <title>The genomes of chicory, endive, great burdock and yacon provide insights into Asteraceae paleo-polyploidization history and plant inulin production.</title>
        <authorList>
            <person name="Fan W."/>
            <person name="Wang S."/>
            <person name="Wang H."/>
            <person name="Wang A."/>
            <person name="Jiang F."/>
            <person name="Liu H."/>
            <person name="Zhao H."/>
            <person name="Xu D."/>
            <person name="Zhang Y."/>
        </authorList>
    </citation>
    <scope>NUCLEOTIDE SEQUENCE [LARGE SCALE GENOMIC DNA]</scope>
    <source>
        <strain evidence="2">cv. Yunnan</strain>
        <tissue evidence="1">Leaves</tissue>
    </source>
</reference>
<organism evidence="1 2">
    <name type="scientific">Smallanthus sonchifolius</name>
    <dbReference type="NCBI Taxonomy" id="185202"/>
    <lineage>
        <taxon>Eukaryota</taxon>
        <taxon>Viridiplantae</taxon>
        <taxon>Streptophyta</taxon>
        <taxon>Embryophyta</taxon>
        <taxon>Tracheophyta</taxon>
        <taxon>Spermatophyta</taxon>
        <taxon>Magnoliopsida</taxon>
        <taxon>eudicotyledons</taxon>
        <taxon>Gunneridae</taxon>
        <taxon>Pentapetalae</taxon>
        <taxon>asterids</taxon>
        <taxon>campanulids</taxon>
        <taxon>Asterales</taxon>
        <taxon>Asteraceae</taxon>
        <taxon>Asteroideae</taxon>
        <taxon>Heliantheae alliance</taxon>
        <taxon>Millerieae</taxon>
        <taxon>Smallanthus</taxon>
    </lineage>
</organism>
<dbReference type="Proteomes" id="UP001056120">
    <property type="component" value="Linkage Group LG17"/>
</dbReference>
<evidence type="ECO:0000313" key="2">
    <source>
        <dbReference type="Proteomes" id="UP001056120"/>
    </source>
</evidence>
<keyword evidence="2" id="KW-1185">Reference proteome</keyword>